<dbReference type="PROSITE" id="PS50293">
    <property type="entry name" value="TPR_REGION"/>
    <property type="match status" value="1"/>
</dbReference>
<gene>
    <name evidence="4" type="ORF">PP769_06880</name>
</gene>
<feature type="repeat" description="TPR" evidence="3">
    <location>
        <begin position="304"/>
        <end position="337"/>
    </location>
</feature>
<name>A0AA96GD97_9BACT</name>
<evidence type="ECO:0000256" key="1">
    <source>
        <dbReference type="ARBA" id="ARBA00022737"/>
    </source>
</evidence>
<accession>A0AA96GD97</accession>
<dbReference type="Gene3D" id="1.25.40.10">
    <property type="entry name" value="Tetratricopeptide repeat domain"/>
    <property type="match status" value="2"/>
</dbReference>
<dbReference type="PANTHER" id="PTHR44858">
    <property type="entry name" value="TETRATRICOPEPTIDE REPEAT PROTEIN 6"/>
    <property type="match status" value="1"/>
</dbReference>
<keyword evidence="2 3" id="KW-0802">TPR repeat</keyword>
<dbReference type="PANTHER" id="PTHR44858:SF1">
    <property type="entry name" value="UDP-N-ACETYLGLUCOSAMINE--PEPTIDE N-ACETYLGLUCOSAMINYLTRANSFERASE SPINDLY-RELATED"/>
    <property type="match status" value="1"/>
</dbReference>
<sequence length="393" mass="43678">MVQPITPHNRPHAKPTNVLNVFLLFFLLPHCASTPPASNLPPSESDLNLLGKATLCQTQTEVQTGWLHSVGQESPWGGGTEVFREATSPKKHAQWFMFNEDQTLVGVITVFPRGLALEDYPKLRHTLSQLPPAREFFFHSSQLLKEQTPDSGTLHRTGEATTTHQYFMRHTQGKQDQLVMAVFVLDPYETLLDGSHSKFLSYIEGPDPLEKDLPGTKGQLGSEKEFLGLQQFARGEIALFASCGNKQPELAVDAYQKAIQYGLSDPKQLAEAHHRLGLALRSMDRLPEAAAAMEQALTIQPYSAVILNSYGSVLAQFGKVPKAIETYERALSLQPNYAQARFNLAEAYEAHNPKRAIQEYETFLILAGNNPEEMTKIDLAKGRIKTLQGGSRQ</sequence>
<evidence type="ECO:0000313" key="4">
    <source>
        <dbReference type="EMBL" id="WNM59481.1"/>
    </source>
</evidence>
<protein>
    <submittedName>
        <fullName evidence="4">Tetratricopeptide repeat protein</fullName>
    </submittedName>
</protein>
<keyword evidence="1" id="KW-0677">Repeat</keyword>
<evidence type="ECO:0000256" key="3">
    <source>
        <dbReference type="PROSITE-ProRule" id="PRU00339"/>
    </source>
</evidence>
<evidence type="ECO:0000256" key="2">
    <source>
        <dbReference type="ARBA" id="ARBA00022803"/>
    </source>
</evidence>
<keyword evidence="5" id="KW-1185">Reference proteome</keyword>
<dbReference type="EMBL" id="CP116967">
    <property type="protein sequence ID" value="WNM59481.1"/>
    <property type="molecule type" value="Genomic_DNA"/>
</dbReference>
<evidence type="ECO:0000313" key="5">
    <source>
        <dbReference type="Proteomes" id="UP001302719"/>
    </source>
</evidence>
<dbReference type="InterPro" id="IPR011990">
    <property type="entry name" value="TPR-like_helical_dom_sf"/>
</dbReference>
<dbReference type="KEGG" id="nall:PP769_06880"/>
<dbReference type="InterPro" id="IPR050498">
    <property type="entry name" value="Ycf3"/>
</dbReference>
<dbReference type="Pfam" id="PF13414">
    <property type="entry name" value="TPR_11"/>
    <property type="match status" value="1"/>
</dbReference>
<dbReference type="RefSeq" id="WP_312646239.1">
    <property type="nucleotide sequence ID" value="NZ_CP116967.1"/>
</dbReference>
<dbReference type="SUPFAM" id="SSF48452">
    <property type="entry name" value="TPR-like"/>
    <property type="match status" value="1"/>
</dbReference>
<organism evidence="4 5">
    <name type="scientific">Candidatus Nitrospira allomarina</name>
    <dbReference type="NCBI Taxonomy" id="3020900"/>
    <lineage>
        <taxon>Bacteria</taxon>
        <taxon>Pseudomonadati</taxon>
        <taxon>Nitrospirota</taxon>
        <taxon>Nitrospiria</taxon>
        <taxon>Nitrospirales</taxon>
        <taxon>Nitrospiraceae</taxon>
        <taxon>Nitrospira</taxon>
    </lineage>
</organism>
<dbReference type="AlphaFoldDB" id="A0AA96GD97"/>
<dbReference type="Proteomes" id="UP001302719">
    <property type="component" value="Chromosome"/>
</dbReference>
<dbReference type="Pfam" id="PF07719">
    <property type="entry name" value="TPR_2"/>
    <property type="match status" value="1"/>
</dbReference>
<feature type="repeat" description="TPR" evidence="3">
    <location>
        <begin position="270"/>
        <end position="303"/>
    </location>
</feature>
<dbReference type="InterPro" id="IPR019734">
    <property type="entry name" value="TPR_rpt"/>
</dbReference>
<proteinExistence type="predicted"/>
<dbReference type="SMART" id="SM00028">
    <property type="entry name" value="TPR"/>
    <property type="match status" value="3"/>
</dbReference>
<dbReference type="InterPro" id="IPR013105">
    <property type="entry name" value="TPR_2"/>
</dbReference>
<reference evidence="4 5" key="1">
    <citation type="submission" date="2023-01" db="EMBL/GenBank/DDBJ databases">
        <title>Cultivation and genomic characterization of new, ubiquitous marine nitrite-oxidizing bacteria from the Nitrospirales.</title>
        <authorList>
            <person name="Mueller A.J."/>
            <person name="Daebeler A."/>
            <person name="Herbold C.W."/>
            <person name="Kirkegaard R.H."/>
            <person name="Daims H."/>
        </authorList>
    </citation>
    <scope>NUCLEOTIDE SEQUENCE [LARGE SCALE GENOMIC DNA]</scope>
    <source>
        <strain evidence="4 5">VA</strain>
    </source>
</reference>
<dbReference type="PROSITE" id="PS50005">
    <property type="entry name" value="TPR"/>
    <property type="match status" value="2"/>
</dbReference>